<dbReference type="SUPFAM" id="SSF56024">
    <property type="entry name" value="Phospholipase D/nuclease"/>
    <property type="match status" value="2"/>
</dbReference>
<sequence length="488" mass="53470">MAIGVHALNETIDTGALPVPGGYFIVRAGRPERTPFHRLGEPTDFRYSHTYAGGGSTTRDDLIELIDSAAEQVLVASYLIGDEMLCRALEKAAARLQGRVHVIVNLDGPRLSDDLDEALERRRFEALAAQGVTIRSYPGCHAKFAVIDQRVGLVHSANFMTRAFDTTGENGVVIRDPMAVADAVRFFEWIWRGALWEVSSAGAGEIVPRNPEIRALRTLCSPAVPGLIWTFHDEHLILDAIIDLIDSAEQELVLATFNVNGMSRRPELLHDPLRTAVARGVTVKLLMRARGGPEAGDEAAALQDLGVDLYPCSLNHAKGIVADRARGAMFSANFDARFGLDRDVELGVRLDGTAALADLLRFFEHSMAEHDRGFVRHPDARTLALGWGSLPFPAGERLDVTATLEDWKRLRDLACGPVIFKQCQGHLSLYAENQSWRLERSRVSGCYRLEAGAPQQNSAMSGILDGRAKESEVGICTAVFQLSSLLLR</sequence>
<feature type="domain" description="PLD phosphodiesterase" evidence="1">
    <location>
        <begin position="141"/>
        <end position="163"/>
    </location>
</feature>
<dbReference type="Gene3D" id="3.30.870.10">
    <property type="entry name" value="Endonuclease Chain A"/>
    <property type="match status" value="2"/>
</dbReference>
<reference evidence="2" key="1">
    <citation type="submission" date="2022-12" db="EMBL/GenBank/DDBJ databases">
        <title>Reference genome sequencing for broad-spectrum identification of bacterial and archaeal isolates by mass spectrometry.</title>
        <authorList>
            <person name="Sekiguchi Y."/>
            <person name="Tourlousse D.M."/>
        </authorList>
    </citation>
    <scope>NUCLEOTIDE SEQUENCE</scope>
    <source>
        <strain evidence="2">LLR39Z86</strain>
    </source>
</reference>
<organism evidence="2 3">
    <name type="scientific">Glycomyces algeriensis</name>
    <dbReference type="NCBI Taxonomy" id="256037"/>
    <lineage>
        <taxon>Bacteria</taxon>
        <taxon>Bacillati</taxon>
        <taxon>Actinomycetota</taxon>
        <taxon>Actinomycetes</taxon>
        <taxon>Glycomycetales</taxon>
        <taxon>Glycomycetaceae</taxon>
        <taxon>Glycomyces</taxon>
    </lineage>
</organism>
<dbReference type="InterPro" id="IPR001736">
    <property type="entry name" value="PLipase_D/transphosphatidylase"/>
</dbReference>
<name>A0A9W6LEM5_9ACTN</name>
<evidence type="ECO:0000313" key="2">
    <source>
        <dbReference type="EMBL" id="GLI40200.1"/>
    </source>
</evidence>
<dbReference type="CDD" id="cd00138">
    <property type="entry name" value="PLDc_SF"/>
    <property type="match status" value="1"/>
</dbReference>
<dbReference type="AlphaFoldDB" id="A0A9W6LEM5"/>
<accession>A0A9W6LEM5</accession>
<proteinExistence type="predicted"/>
<gene>
    <name evidence="2" type="ORF">GALLR39Z86_00500</name>
</gene>
<dbReference type="PANTHER" id="PTHR21248">
    <property type="entry name" value="CARDIOLIPIN SYNTHASE"/>
    <property type="match status" value="1"/>
</dbReference>
<keyword evidence="3" id="KW-1185">Reference proteome</keyword>
<dbReference type="Pfam" id="PF13091">
    <property type="entry name" value="PLDc_2"/>
    <property type="match status" value="2"/>
</dbReference>
<protein>
    <recommendedName>
        <fullName evidence="1">PLD phosphodiesterase domain-containing protein</fullName>
    </recommendedName>
</protein>
<dbReference type="PROSITE" id="PS50035">
    <property type="entry name" value="PLD"/>
    <property type="match status" value="1"/>
</dbReference>
<comment type="caution">
    <text evidence="2">The sequence shown here is derived from an EMBL/GenBank/DDBJ whole genome shotgun (WGS) entry which is preliminary data.</text>
</comment>
<evidence type="ECO:0000313" key="3">
    <source>
        <dbReference type="Proteomes" id="UP001144313"/>
    </source>
</evidence>
<dbReference type="InterPro" id="IPR025202">
    <property type="entry name" value="PLD-like_dom"/>
</dbReference>
<dbReference type="Proteomes" id="UP001144313">
    <property type="component" value="Unassembled WGS sequence"/>
</dbReference>
<evidence type="ECO:0000259" key="1">
    <source>
        <dbReference type="PROSITE" id="PS50035"/>
    </source>
</evidence>
<dbReference type="EMBL" id="BSDT01000001">
    <property type="protein sequence ID" value="GLI40200.1"/>
    <property type="molecule type" value="Genomic_DNA"/>
</dbReference>
<dbReference type="GO" id="GO:0032049">
    <property type="term" value="P:cardiolipin biosynthetic process"/>
    <property type="evidence" value="ECO:0007669"/>
    <property type="project" value="UniProtKB-ARBA"/>
</dbReference>
<dbReference type="GO" id="GO:0030572">
    <property type="term" value="F:phosphatidyltransferase activity"/>
    <property type="evidence" value="ECO:0007669"/>
    <property type="project" value="UniProtKB-ARBA"/>
</dbReference>
<dbReference type="PANTHER" id="PTHR21248:SF22">
    <property type="entry name" value="PHOSPHOLIPASE D"/>
    <property type="match status" value="1"/>
</dbReference>